<dbReference type="InterPro" id="IPR042100">
    <property type="entry name" value="Bug_dom1"/>
</dbReference>
<gene>
    <name evidence="3" type="ORF">D3871_27635</name>
</gene>
<evidence type="ECO:0000313" key="3">
    <source>
        <dbReference type="EMBL" id="RJF92393.1"/>
    </source>
</evidence>
<evidence type="ECO:0000256" key="1">
    <source>
        <dbReference type="ARBA" id="ARBA00006987"/>
    </source>
</evidence>
<dbReference type="PIRSF" id="PIRSF017082">
    <property type="entry name" value="YflP"/>
    <property type="match status" value="1"/>
</dbReference>
<feature type="signal peptide" evidence="2">
    <location>
        <begin position="1"/>
        <end position="23"/>
    </location>
</feature>
<name>A0A3A3G2V4_9BURK</name>
<organism evidence="3 4">
    <name type="scientific">Noviherbaspirillum saxi</name>
    <dbReference type="NCBI Taxonomy" id="2320863"/>
    <lineage>
        <taxon>Bacteria</taxon>
        <taxon>Pseudomonadati</taxon>
        <taxon>Pseudomonadota</taxon>
        <taxon>Betaproteobacteria</taxon>
        <taxon>Burkholderiales</taxon>
        <taxon>Oxalobacteraceae</taxon>
        <taxon>Noviherbaspirillum</taxon>
    </lineage>
</organism>
<dbReference type="PANTHER" id="PTHR42928:SF5">
    <property type="entry name" value="BLR1237 PROTEIN"/>
    <property type="match status" value="1"/>
</dbReference>
<evidence type="ECO:0000256" key="2">
    <source>
        <dbReference type="SAM" id="SignalP"/>
    </source>
</evidence>
<dbReference type="InterPro" id="IPR005064">
    <property type="entry name" value="BUG"/>
</dbReference>
<dbReference type="SUPFAM" id="SSF53850">
    <property type="entry name" value="Periplasmic binding protein-like II"/>
    <property type="match status" value="1"/>
</dbReference>
<dbReference type="CDD" id="cd07012">
    <property type="entry name" value="PBP2_Bug_TTT"/>
    <property type="match status" value="1"/>
</dbReference>
<dbReference type="PANTHER" id="PTHR42928">
    <property type="entry name" value="TRICARBOXYLATE-BINDING PROTEIN"/>
    <property type="match status" value="1"/>
</dbReference>
<evidence type="ECO:0000313" key="4">
    <source>
        <dbReference type="Proteomes" id="UP000265955"/>
    </source>
</evidence>
<dbReference type="Gene3D" id="3.40.190.10">
    <property type="entry name" value="Periplasmic binding protein-like II"/>
    <property type="match status" value="1"/>
</dbReference>
<dbReference type="OrthoDB" id="9125369at2"/>
<dbReference type="AlphaFoldDB" id="A0A3A3G2V4"/>
<dbReference type="Pfam" id="PF03401">
    <property type="entry name" value="TctC"/>
    <property type="match status" value="1"/>
</dbReference>
<dbReference type="Proteomes" id="UP000265955">
    <property type="component" value="Unassembled WGS sequence"/>
</dbReference>
<accession>A0A3A3G2V4</accession>
<dbReference type="RefSeq" id="WP_119772278.1">
    <property type="nucleotide sequence ID" value="NZ_QYUO01000003.1"/>
</dbReference>
<dbReference type="EMBL" id="QYUO01000003">
    <property type="protein sequence ID" value="RJF92393.1"/>
    <property type="molecule type" value="Genomic_DNA"/>
</dbReference>
<comment type="caution">
    <text evidence="3">The sequence shown here is derived from an EMBL/GenBank/DDBJ whole genome shotgun (WGS) entry which is preliminary data.</text>
</comment>
<comment type="similarity">
    <text evidence="1">Belongs to the UPF0065 (bug) family.</text>
</comment>
<keyword evidence="2" id="KW-0732">Signal</keyword>
<protein>
    <submittedName>
        <fullName evidence="3">Tripartite tricarboxylate transporter substrate binding protein</fullName>
    </submittedName>
</protein>
<keyword evidence="4" id="KW-1185">Reference proteome</keyword>
<sequence>MNSLLSRSIAAFALGAVVMLGHAQSLSKQTAKWIVPYPAGGGTDVVARLLAGPMGTALGQTMIIENKPGAGTMIGGETIARARPDGLTIGTVDTSTVALAQHLYPKMGYDPAKDFTYIGGTTRFPFVLVVHPSLPVNNLQELIAMARSKPGQLRYATPGLGGPNHLGMELFQRKANISLLHVPYKGDAPALQDLLGGQIDMYLVNTAASLPHIKSGKLRPIALSMARRSAVLPDVPTFAEAGVADFESYSWQGLVAPAGMPKEIVVRLNAELNKALALPEVIKKLSELGIEPSPTTPEEFTMHVRAQSALWEDVIRKAGIKLNE</sequence>
<proteinExistence type="inferred from homology"/>
<dbReference type="Gene3D" id="3.40.190.150">
    <property type="entry name" value="Bordetella uptake gene, domain 1"/>
    <property type="match status" value="1"/>
</dbReference>
<reference evidence="4" key="1">
    <citation type="submission" date="2018-09" db="EMBL/GenBank/DDBJ databases">
        <authorList>
            <person name="Zhu H."/>
        </authorList>
    </citation>
    <scope>NUCLEOTIDE SEQUENCE [LARGE SCALE GENOMIC DNA]</scope>
    <source>
        <strain evidence="4">K1R23-30</strain>
    </source>
</reference>
<feature type="chain" id="PRO_5017293759" evidence="2">
    <location>
        <begin position="24"/>
        <end position="324"/>
    </location>
</feature>